<dbReference type="AlphaFoldDB" id="A0A328XY59"/>
<gene>
    <name evidence="4" type="primary">pdxJ</name>
    <name evidence="6" type="ORF">BCL93_101228</name>
</gene>
<keyword evidence="2 4" id="KW-0808">Transferase</keyword>
<dbReference type="InterPro" id="IPR013785">
    <property type="entry name" value="Aldolase_TIM"/>
</dbReference>
<dbReference type="GO" id="GO:0008615">
    <property type="term" value="P:pyridoxine biosynthetic process"/>
    <property type="evidence" value="ECO:0007669"/>
    <property type="project" value="UniProtKB-UniRule"/>
</dbReference>
<feature type="binding site" evidence="4">
    <location>
        <position position="49"/>
    </location>
    <ligand>
        <name>1-deoxy-D-xylulose 5-phosphate</name>
        <dbReference type="ChEBI" id="CHEBI:57792"/>
    </ligand>
</feature>
<sequence>MLPPRILLGVNIDHIATLRQARGTRFPDPVQAALLAEEAGADGITVHLREDRRHIQERDVRLLSEVLNTRMNLEMAVTPAMLELAEEIRPAHVCLVPEKRAELTTEGGLDVAGARETIAAACKRLAAVGCEVSLFIDPEPVQIEAAKEVGAPVIELHTGAYAEASGDEARREYARLSAATEMALELGLVVNAGHGLHYHNVEAIAAIPGLTELNIGHAIIARSLFVGLKEAVADMKRLAIAGQEAGLVAAMETHDHDHDHHDHDHGHDHAEG</sequence>
<feature type="active site" description="Proton acceptor" evidence="4">
    <location>
        <position position="47"/>
    </location>
</feature>
<feature type="binding site" evidence="4">
    <location>
        <position position="22"/>
    </location>
    <ligand>
        <name>3-amino-2-oxopropyl phosphate</name>
        <dbReference type="ChEBI" id="CHEBI:57279"/>
    </ligand>
</feature>
<dbReference type="PANTHER" id="PTHR30456">
    <property type="entry name" value="PYRIDOXINE 5'-PHOSPHATE SYNTHASE"/>
    <property type="match status" value="1"/>
</dbReference>
<dbReference type="HAMAP" id="MF_00279">
    <property type="entry name" value="PdxJ"/>
    <property type="match status" value="1"/>
</dbReference>
<proteinExistence type="inferred from homology"/>
<evidence type="ECO:0000256" key="2">
    <source>
        <dbReference type="ARBA" id="ARBA00022679"/>
    </source>
</evidence>
<dbReference type="GO" id="GO:0005829">
    <property type="term" value="C:cytosol"/>
    <property type="evidence" value="ECO:0007669"/>
    <property type="project" value="TreeGrafter"/>
</dbReference>
<dbReference type="NCBIfam" id="NF003623">
    <property type="entry name" value="PRK05265.1-1"/>
    <property type="match status" value="1"/>
</dbReference>
<comment type="subunit">
    <text evidence="4">Homooctamer; tetramer of dimers.</text>
</comment>
<evidence type="ECO:0000256" key="4">
    <source>
        <dbReference type="HAMAP-Rule" id="MF_00279"/>
    </source>
</evidence>
<dbReference type="PANTHER" id="PTHR30456:SF0">
    <property type="entry name" value="PYRIDOXINE 5'-PHOSPHATE SYNTHASE"/>
    <property type="match status" value="1"/>
</dbReference>
<comment type="similarity">
    <text evidence="4">Belongs to the PNP synthase family.</text>
</comment>
<feature type="active site" description="Proton donor" evidence="4">
    <location>
        <position position="194"/>
    </location>
</feature>
<comment type="caution">
    <text evidence="6">The sequence shown here is derived from an EMBL/GenBank/DDBJ whole genome shotgun (WGS) entry which is preliminary data.</text>
</comment>
<comment type="function">
    <text evidence="4">Catalyzes the complicated ring closure reaction between the two acyclic compounds 1-deoxy-D-xylulose-5-phosphate (DXP) and 3-amino-2-oxopropyl phosphate (1-amino-acetone-3-phosphate or AAP) to form pyridoxine 5'-phosphate (PNP) and inorganic phosphate.</text>
</comment>
<dbReference type="InterPro" id="IPR004569">
    <property type="entry name" value="PyrdxlP_synth_PdxJ"/>
</dbReference>
<feature type="active site" description="Proton acceptor" evidence="4">
    <location>
        <position position="74"/>
    </location>
</feature>
<evidence type="ECO:0000256" key="3">
    <source>
        <dbReference type="ARBA" id="ARBA00023096"/>
    </source>
</evidence>
<feature type="binding site" evidence="4">
    <location>
        <position position="195"/>
    </location>
    <ligand>
        <name>3-amino-2-oxopropyl phosphate</name>
        <dbReference type="ChEBI" id="CHEBI:57279"/>
    </ligand>
</feature>
<keyword evidence="1 4" id="KW-0963">Cytoplasm</keyword>
<dbReference type="GO" id="GO:0033856">
    <property type="term" value="F:pyridoxine 5'-phosphate synthase activity"/>
    <property type="evidence" value="ECO:0007669"/>
    <property type="project" value="UniProtKB-UniRule"/>
</dbReference>
<name>A0A328XY59_9GAMM</name>
<dbReference type="SUPFAM" id="SSF63892">
    <property type="entry name" value="Pyridoxine 5'-phosphate synthase"/>
    <property type="match status" value="1"/>
</dbReference>
<dbReference type="CDD" id="cd00003">
    <property type="entry name" value="PNPsynthase"/>
    <property type="match status" value="1"/>
</dbReference>
<dbReference type="Pfam" id="PF03740">
    <property type="entry name" value="PdxJ"/>
    <property type="match status" value="1"/>
</dbReference>
<feature type="binding site" evidence="4">
    <location>
        <begin position="216"/>
        <end position="217"/>
    </location>
    <ligand>
        <name>3-amino-2-oxopropyl phosphate</name>
        <dbReference type="ChEBI" id="CHEBI:57279"/>
    </ligand>
</feature>
<dbReference type="Gene3D" id="3.20.20.70">
    <property type="entry name" value="Aldolase class I"/>
    <property type="match status" value="1"/>
</dbReference>
<feature type="binding site" evidence="4">
    <location>
        <begin position="13"/>
        <end position="14"/>
    </location>
    <ligand>
        <name>1-deoxy-D-xylulose 5-phosphate</name>
        <dbReference type="ChEBI" id="CHEBI:57792"/>
    </ligand>
</feature>
<evidence type="ECO:0000313" key="7">
    <source>
        <dbReference type="Proteomes" id="UP000249700"/>
    </source>
</evidence>
<keyword evidence="3 4" id="KW-0664">Pyridoxine biosynthesis</keyword>
<dbReference type="NCBIfam" id="TIGR00559">
    <property type="entry name" value="pdxJ"/>
    <property type="match status" value="1"/>
</dbReference>
<dbReference type="FunFam" id="3.20.20.70:FF:000042">
    <property type="entry name" value="Pyridoxine 5'-phosphate synthase"/>
    <property type="match status" value="1"/>
</dbReference>
<feature type="binding site" evidence="4">
    <location>
        <position position="104"/>
    </location>
    <ligand>
        <name>1-deoxy-D-xylulose 5-phosphate</name>
        <dbReference type="ChEBI" id="CHEBI:57792"/>
    </ligand>
</feature>
<feature type="binding site" evidence="4">
    <location>
        <position position="11"/>
    </location>
    <ligand>
        <name>3-amino-2-oxopropyl phosphate</name>
        <dbReference type="ChEBI" id="CHEBI:57279"/>
    </ligand>
</feature>
<protein>
    <recommendedName>
        <fullName evidence="4 5">Pyridoxine 5'-phosphate synthase</fullName>
        <shortName evidence="4">PNP synthase</shortName>
        <ecNumber evidence="4 5">2.6.99.2</ecNumber>
    </recommendedName>
</protein>
<feature type="site" description="Transition state stabilizer" evidence="4">
    <location>
        <position position="155"/>
    </location>
</feature>
<organism evidence="6 7">
    <name type="scientific">Onishia taeanensis</name>
    <dbReference type="NCBI Taxonomy" id="284577"/>
    <lineage>
        <taxon>Bacteria</taxon>
        <taxon>Pseudomonadati</taxon>
        <taxon>Pseudomonadota</taxon>
        <taxon>Gammaproteobacteria</taxon>
        <taxon>Oceanospirillales</taxon>
        <taxon>Halomonadaceae</taxon>
        <taxon>Onishia</taxon>
    </lineage>
</organism>
<accession>A0A328XY59</accession>
<dbReference type="EMBL" id="QLSX01000001">
    <property type="protein sequence ID" value="RAR64409.1"/>
    <property type="molecule type" value="Genomic_DNA"/>
</dbReference>
<comment type="pathway">
    <text evidence="4">Cofactor biosynthesis; pyridoxine 5'-phosphate biosynthesis; pyridoxine 5'-phosphate from D-erythrose 4-phosphate: step 5/5.</text>
</comment>
<comment type="catalytic activity">
    <reaction evidence="4">
        <text>3-amino-2-oxopropyl phosphate + 1-deoxy-D-xylulose 5-phosphate = pyridoxine 5'-phosphate + phosphate + 2 H2O + H(+)</text>
        <dbReference type="Rhea" id="RHEA:15265"/>
        <dbReference type="ChEBI" id="CHEBI:15377"/>
        <dbReference type="ChEBI" id="CHEBI:15378"/>
        <dbReference type="ChEBI" id="CHEBI:43474"/>
        <dbReference type="ChEBI" id="CHEBI:57279"/>
        <dbReference type="ChEBI" id="CHEBI:57792"/>
        <dbReference type="ChEBI" id="CHEBI:58589"/>
        <dbReference type="EC" id="2.6.99.2"/>
    </reaction>
</comment>
<evidence type="ECO:0000256" key="1">
    <source>
        <dbReference type="ARBA" id="ARBA00022490"/>
    </source>
</evidence>
<comment type="subcellular location">
    <subcellularLocation>
        <location evidence="4">Cytoplasm</location>
    </subcellularLocation>
</comment>
<dbReference type="EC" id="2.6.99.2" evidence="4 5"/>
<dbReference type="UniPathway" id="UPA00244">
    <property type="reaction ID" value="UER00313"/>
</dbReference>
<dbReference type="NCBIfam" id="NF003627">
    <property type="entry name" value="PRK05265.1-5"/>
    <property type="match status" value="1"/>
</dbReference>
<reference evidence="6 7" key="1">
    <citation type="submission" date="2018-06" db="EMBL/GenBank/DDBJ databases">
        <title>Comparative analysis of microorganisms from saline springs in Andes Mountain Range, Colombia.</title>
        <authorList>
            <person name="Rubin E."/>
        </authorList>
    </citation>
    <scope>NUCLEOTIDE SEQUENCE [LARGE SCALE GENOMIC DNA]</scope>
    <source>
        <strain evidence="6 7">USBA-857</strain>
    </source>
</reference>
<dbReference type="Proteomes" id="UP000249700">
    <property type="component" value="Unassembled WGS sequence"/>
</dbReference>
<evidence type="ECO:0000256" key="5">
    <source>
        <dbReference type="NCBIfam" id="TIGR00559"/>
    </source>
</evidence>
<feature type="binding site" evidence="4">
    <location>
        <position position="54"/>
    </location>
    <ligand>
        <name>1-deoxy-D-xylulose 5-phosphate</name>
        <dbReference type="ChEBI" id="CHEBI:57792"/>
    </ligand>
</feature>
<evidence type="ECO:0000313" key="6">
    <source>
        <dbReference type="EMBL" id="RAR64409.1"/>
    </source>
</evidence>
<dbReference type="OrthoDB" id="9806590at2"/>
<dbReference type="InterPro" id="IPR036130">
    <property type="entry name" value="Pyridoxine-5'_phos_synth"/>
</dbReference>
<dbReference type="RefSeq" id="WP_112053275.1">
    <property type="nucleotide sequence ID" value="NZ_QLSX01000001.1"/>
</dbReference>
<dbReference type="NCBIfam" id="NF003625">
    <property type="entry name" value="PRK05265.1-3"/>
    <property type="match status" value="1"/>
</dbReference>